<evidence type="ECO:0000313" key="1">
    <source>
        <dbReference type="EMBL" id="MBZ4186411.1"/>
    </source>
</evidence>
<accession>A0ABS7TEW7</accession>
<dbReference type="EMBL" id="JAIQDJ010000004">
    <property type="protein sequence ID" value="MBZ4186411.1"/>
    <property type="molecule type" value="Genomic_DNA"/>
</dbReference>
<dbReference type="Proteomes" id="UP001430290">
    <property type="component" value="Unassembled WGS sequence"/>
</dbReference>
<comment type="caution">
    <text evidence="1">The sequence shown here is derived from an EMBL/GenBank/DDBJ whole genome shotgun (WGS) entry which is preliminary data.</text>
</comment>
<sequence>MPQDHLPVPADYQPLRAKDIGARTDSAATTGTVAAPSVVGSTAMPGATLQVKPDVIPGCDPLAKIAAKIHWQVTDAAITRVTLEISEDPHSVRKLFAQGGANGEATTGNWVAQGMQFHLLDAATGKELATHVVIHHPCR</sequence>
<name>A0ABS7TEW7_9GAMM</name>
<proteinExistence type="predicted"/>
<gene>
    <name evidence="1" type="ORF">K7B09_08755</name>
</gene>
<evidence type="ECO:0000313" key="2">
    <source>
        <dbReference type="Proteomes" id="UP001430290"/>
    </source>
</evidence>
<reference evidence="1" key="1">
    <citation type="submission" date="2021-09" db="EMBL/GenBank/DDBJ databases">
        <authorList>
            <person name="Wu T."/>
            <person name="Guo S.Z."/>
        </authorList>
    </citation>
    <scope>NUCLEOTIDE SEQUENCE</scope>
    <source>
        <strain evidence="1">RSS-23</strain>
    </source>
</reference>
<protein>
    <submittedName>
        <fullName evidence="1">Uncharacterized protein</fullName>
    </submittedName>
</protein>
<dbReference type="RefSeq" id="WP_223629090.1">
    <property type="nucleotide sequence ID" value="NZ_JAIQDJ010000004.1"/>
</dbReference>
<keyword evidence="2" id="KW-1185">Reference proteome</keyword>
<organism evidence="1 2">
    <name type="scientific">Thermomonas beijingensis</name>
    <dbReference type="NCBI Taxonomy" id="2872701"/>
    <lineage>
        <taxon>Bacteria</taxon>
        <taxon>Pseudomonadati</taxon>
        <taxon>Pseudomonadota</taxon>
        <taxon>Gammaproteobacteria</taxon>
        <taxon>Lysobacterales</taxon>
        <taxon>Lysobacteraceae</taxon>
        <taxon>Thermomonas</taxon>
    </lineage>
</organism>